<dbReference type="EMBL" id="QZVS01000071">
    <property type="protein sequence ID" value="RJT89601.1"/>
    <property type="molecule type" value="Genomic_DNA"/>
</dbReference>
<gene>
    <name evidence="2" type="ORF">D6T64_06470</name>
</gene>
<dbReference type="AlphaFoldDB" id="A0A3A5MKV4"/>
<dbReference type="PANTHER" id="PTHR42695:SF5">
    <property type="entry name" value="GLUTAMINE AMIDOTRANSFERASE YLR126C-RELATED"/>
    <property type="match status" value="1"/>
</dbReference>
<keyword evidence="2" id="KW-0315">Glutamine amidotransferase</keyword>
<keyword evidence="3" id="KW-1185">Reference proteome</keyword>
<sequence length="246" mass="25435">MSRILVVQNAPATGLGRFEGWLNENNVATDVVHGSVGLPASLDGFDGLLLLGGGFMPSDDAHAAWLPAERALAAEALGRGLPTLGICLGAQVLALVAGGTVAADHGAPERGATRITLTETAAHDAVFQHAPASFHAIQNHRDAVTALPPGAVLLASSERCPIQAFRVGDRAWGVQFHPEIAASRVSTWQADAVAADGFVLATLIARADSEEPNSLQVCRGLADNFAAVVRETARVSASSGRGPLRF</sequence>
<evidence type="ECO:0000259" key="1">
    <source>
        <dbReference type="Pfam" id="PF00117"/>
    </source>
</evidence>
<accession>A0A3A5MKV4</accession>
<reference evidence="2 3" key="1">
    <citation type="submission" date="2018-09" db="EMBL/GenBank/DDBJ databases">
        <title>Novel species of Cryobacterium.</title>
        <authorList>
            <person name="Liu Q."/>
            <person name="Xin Y.-H."/>
        </authorList>
    </citation>
    <scope>NUCLEOTIDE SEQUENCE [LARGE SCALE GENOMIC DNA]</scope>
    <source>
        <strain evidence="2 3">Hh39</strain>
    </source>
</reference>
<keyword evidence="2" id="KW-0808">Transferase</keyword>
<dbReference type="Gene3D" id="3.40.50.880">
    <property type="match status" value="1"/>
</dbReference>
<dbReference type="PANTHER" id="PTHR42695">
    <property type="entry name" value="GLUTAMINE AMIDOTRANSFERASE YLR126C-RELATED"/>
    <property type="match status" value="1"/>
</dbReference>
<dbReference type="SUPFAM" id="SSF52317">
    <property type="entry name" value="Class I glutamine amidotransferase-like"/>
    <property type="match status" value="1"/>
</dbReference>
<dbReference type="InterPro" id="IPR017926">
    <property type="entry name" value="GATASE"/>
</dbReference>
<dbReference type="RefSeq" id="WP_119973334.1">
    <property type="nucleotide sequence ID" value="NZ_JBHSQA010000021.1"/>
</dbReference>
<organism evidence="2 3">
    <name type="scientific">Cryobacterium melibiosiphilum</name>
    <dbReference type="NCBI Taxonomy" id="995039"/>
    <lineage>
        <taxon>Bacteria</taxon>
        <taxon>Bacillati</taxon>
        <taxon>Actinomycetota</taxon>
        <taxon>Actinomycetes</taxon>
        <taxon>Micrococcales</taxon>
        <taxon>Microbacteriaceae</taxon>
        <taxon>Cryobacterium</taxon>
    </lineage>
</organism>
<dbReference type="InterPro" id="IPR029062">
    <property type="entry name" value="Class_I_gatase-like"/>
</dbReference>
<proteinExistence type="predicted"/>
<comment type="caution">
    <text evidence="2">The sequence shown here is derived from an EMBL/GenBank/DDBJ whole genome shotgun (WGS) entry which is preliminary data.</text>
</comment>
<name>A0A3A5MKV4_9MICO</name>
<dbReference type="OrthoDB" id="5196541at2"/>
<dbReference type="GO" id="GO:0016740">
    <property type="term" value="F:transferase activity"/>
    <property type="evidence" value="ECO:0007669"/>
    <property type="project" value="UniProtKB-KW"/>
</dbReference>
<evidence type="ECO:0000313" key="3">
    <source>
        <dbReference type="Proteomes" id="UP000272015"/>
    </source>
</evidence>
<dbReference type="Pfam" id="PF00117">
    <property type="entry name" value="GATase"/>
    <property type="match status" value="1"/>
</dbReference>
<protein>
    <submittedName>
        <fullName evidence="2">Type 1 glutamine amidotransferase</fullName>
    </submittedName>
</protein>
<evidence type="ECO:0000313" key="2">
    <source>
        <dbReference type="EMBL" id="RJT89601.1"/>
    </source>
</evidence>
<dbReference type="PROSITE" id="PS51273">
    <property type="entry name" value="GATASE_TYPE_1"/>
    <property type="match status" value="1"/>
</dbReference>
<dbReference type="Proteomes" id="UP000272015">
    <property type="component" value="Unassembled WGS sequence"/>
</dbReference>
<dbReference type="GO" id="GO:0005829">
    <property type="term" value="C:cytosol"/>
    <property type="evidence" value="ECO:0007669"/>
    <property type="project" value="TreeGrafter"/>
</dbReference>
<feature type="domain" description="Glutamine amidotransferase" evidence="1">
    <location>
        <begin position="41"/>
        <end position="183"/>
    </location>
</feature>
<dbReference type="InterPro" id="IPR044992">
    <property type="entry name" value="ChyE-like"/>
</dbReference>
<dbReference type="CDD" id="cd01741">
    <property type="entry name" value="GATase1_1"/>
    <property type="match status" value="1"/>
</dbReference>